<dbReference type="GO" id="GO:0015616">
    <property type="term" value="F:DNA translocase activity"/>
    <property type="evidence" value="ECO:0007669"/>
    <property type="project" value="TreeGrafter"/>
</dbReference>
<keyword evidence="5" id="KW-0498">Mitosis</keyword>
<evidence type="ECO:0000259" key="14">
    <source>
        <dbReference type="PROSITE" id="PS51194"/>
    </source>
</evidence>
<dbReference type="GO" id="GO:0045003">
    <property type="term" value="P:double-strand break repair via synthesis-dependent strand annealing"/>
    <property type="evidence" value="ECO:0007669"/>
    <property type="project" value="TreeGrafter"/>
</dbReference>
<feature type="compositionally biased region" description="Basic and acidic residues" evidence="12">
    <location>
        <begin position="60"/>
        <end position="72"/>
    </location>
</feature>
<organism evidence="15">
    <name type="scientific">Aceria tosichella</name>
    <name type="common">wheat curl mite</name>
    <dbReference type="NCBI Taxonomy" id="561515"/>
    <lineage>
        <taxon>Eukaryota</taxon>
        <taxon>Metazoa</taxon>
        <taxon>Ecdysozoa</taxon>
        <taxon>Arthropoda</taxon>
        <taxon>Chelicerata</taxon>
        <taxon>Arachnida</taxon>
        <taxon>Acari</taxon>
        <taxon>Acariformes</taxon>
        <taxon>Trombidiformes</taxon>
        <taxon>Prostigmata</taxon>
        <taxon>Eupodina</taxon>
        <taxon>Eriophyoidea</taxon>
        <taxon>Eriophyidae</taxon>
        <taxon>Eriophyinae</taxon>
        <taxon>Aceriini</taxon>
        <taxon>Aceria</taxon>
    </lineage>
</organism>
<dbReference type="PROSITE" id="PS51194">
    <property type="entry name" value="HELICASE_CTER"/>
    <property type="match status" value="1"/>
</dbReference>
<dbReference type="Gene3D" id="3.40.50.10810">
    <property type="entry name" value="Tandem AAA-ATPase domain"/>
    <property type="match status" value="1"/>
</dbReference>
<dbReference type="InterPro" id="IPR014001">
    <property type="entry name" value="Helicase_ATP-bd"/>
</dbReference>
<dbReference type="Pfam" id="PF00176">
    <property type="entry name" value="SNF2-rel_dom"/>
    <property type="match status" value="1"/>
</dbReference>
<evidence type="ECO:0000259" key="13">
    <source>
        <dbReference type="PROSITE" id="PS51192"/>
    </source>
</evidence>
<name>A0A6G1S4V1_9ACAR</name>
<dbReference type="GO" id="GO:0051301">
    <property type="term" value="P:cell division"/>
    <property type="evidence" value="ECO:0007669"/>
    <property type="project" value="UniProtKB-KW"/>
</dbReference>
<keyword evidence="9" id="KW-0131">Cell cycle</keyword>
<dbReference type="InterPro" id="IPR000330">
    <property type="entry name" value="SNF2_N"/>
</dbReference>
<dbReference type="CDD" id="cd18793">
    <property type="entry name" value="SF2_C_SNF"/>
    <property type="match status" value="1"/>
</dbReference>
<dbReference type="SUPFAM" id="SSF52540">
    <property type="entry name" value="P-loop containing nucleoside triphosphate hydrolases"/>
    <property type="match status" value="2"/>
</dbReference>
<sequence>MLKRRAPSVLMKKNNQPETTRLSTGRISKKIKRNDEIYQNDDSNGGGEIICIDSSDDEETRARKENKIRDNSEPGMQRLHQLLEQCTKTLFEKAKPEYNAWIKSVLHKPFVMPDASYDGHSETFLQMRYKSRDPMPLHDPKAPNAVILYTPPEYDEEFKKAHKDDIEVHVVVDPVLGRVLRPHQVEGVQFMFDCLTGRKIENYHGCILADDMGLGKTLQCITLLWTLLRQNPLYKAGPIITNVVIICPSSLVKNWYNEINKWLGSRLNALSIDSGQSSEAVDEKLAGFGRQQNSGRRRCGNPVLIVSYETFRGHANVLDNIEVGLMICDEGHRLKNMESQTYVCLKKVNCKRRIIISGTPIQNDLLEYYSLVDFVNPGLLGNPSEFRKMYENPISKGRDADASDYQVQLGNDRQKEMIANVDRCLIRRTADLLSKYLPPKVELIVCSKMEPAQQAIYEFFIKSKKIQRTLSGSQKGKNKGGQSTLQAITFLKKLCNHPQLVYEMCTRGEEIFEGLEEMFPAGFSKSIRNFEPLWSGKMKLLDSILANIKKTTDDRVVLISNYTQTIDLFQRLCDMRGYKWVRLDGTMTTKKRNKIVQSFNDPTTNEFIFLLSSKAGGCGLNLIGANRLIMFDPDWNPANDGQAMARVWRDGQRKQCFLYRFLATGTIEEKIFQRQTHKKALSNCIVDNAEDVERHFSVADLKELFILEDESVLSDTHSKFDCKRCVGNEQIEPPPKEADVASDLADWHHCYSPRVIPDDKLSESWDRGNVSFVFYQRSCKVQS</sequence>
<evidence type="ECO:0000256" key="3">
    <source>
        <dbReference type="ARBA" id="ARBA00022618"/>
    </source>
</evidence>
<dbReference type="Pfam" id="PF00271">
    <property type="entry name" value="Helicase_C"/>
    <property type="match status" value="1"/>
</dbReference>
<feature type="domain" description="Helicase C-terminal" evidence="14">
    <location>
        <begin position="540"/>
        <end position="693"/>
    </location>
</feature>
<dbReference type="PROSITE" id="PS51192">
    <property type="entry name" value="HELICASE_ATP_BIND_1"/>
    <property type="match status" value="1"/>
</dbReference>
<feature type="region of interest" description="Disordered" evidence="12">
    <location>
        <begin position="1"/>
        <end position="72"/>
    </location>
</feature>
<dbReference type="GO" id="GO:0004386">
    <property type="term" value="F:helicase activity"/>
    <property type="evidence" value="ECO:0007669"/>
    <property type="project" value="UniProtKB-KW"/>
</dbReference>
<keyword evidence="3" id="KW-0132">Cell division</keyword>
<evidence type="ECO:0000256" key="2">
    <source>
        <dbReference type="ARBA" id="ARBA00015341"/>
    </source>
</evidence>
<evidence type="ECO:0000256" key="1">
    <source>
        <dbReference type="ARBA" id="ARBA00011467"/>
    </source>
</evidence>
<evidence type="ECO:0000256" key="5">
    <source>
        <dbReference type="ARBA" id="ARBA00022776"/>
    </source>
</evidence>
<dbReference type="FunFam" id="3.40.50.300:FF:000332">
    <property type="entry name" value="DNA repair and recombination protein RAD54-like"/>
    <property type="match status" value="1"/>
</dbReference>
<dbReference type="Gene3D" id="3.40.50.300">
    <property type="entry name" value="P-loop containing nucleotide triphosphate hydrolases"/>
    <property type="match status" value="1"/>
</dbReference>
<proteinExistence type="predicted"/>
<comment type="function">
    <text evidence="10">Involved in mitotic DNA repair and meiotic recombination. Functions in the recombinational DNA repair pathway. Essential for interhomolog gene conversion (GC), but may have a less important role in intersister GC than spn-A/Rad51. In the presence of DNA, spn-A/Rad51 enhances the ATPase activity of okr/Rad54.</text>
</comment>
<feature type="domain" description="Helicase ATP-binding" evidence="13">
    <location>
        <begin position="197"/>
        <end position="378"/>
    </location>
</feature>
<keyword evidence="6" id="KW-0378">Hydrolase</keyword>
<comment type="subunit">
    <text evidence="1">Interacts (via N-terminus) with spn-A/Rad51.</text>
</comment>
<protein>
    <recommendedName>
        <fullName evidence="2">DNA repair and recombination protein RAD54-like</fullName>
    </recommendedName>
    <alternativeName>
        <fullName evidence="11">Protein okra</fullName>
    </alternativeName>
</protein>
<evidence type="ECO:0000256" key="9">
    <source>
        <dbReference type="ARBA" id="ARBA00023306"/>
    </source>
</evidence>
<gene>
    <name evidence="15" type="primary">RAD54L</name>
    <name evidence="15" type="ORF">g.21024</name>
</gene>
<evidence type="ECO:0000256" key="10">
    <source>
        <dbReference type="ARBA" id="ARBA00024776"/>
    </source>
</evidence>
<dbReference type="SMART" id="SM00487">
    <property type="entry name" value="DEXDc"/>
    <property type="match status" value="1"/>
</dbReference>
<keyword evidence="7" id="KW-0347">Helicase</keyword>
<reference evidence="15" key="1">
    <citation type="submission" date="2018-10" db="EMBL/GenBank/DDBJ databases">
        <title>Transcriptome assembly of Aceria tosichella (Wheat curl mite) Type 2.</title>
        <authorList>
            <person name="Scully E.D."/>
            <person name="Geib S.M."/>
            <person name="Palmer N.A."/>
            <person name="Gupta A.K."/>
            <person name="Sarath G."/>
            <person name="Tatineni S."/>
        </authorList>
    </citation>
    <scope>NUCLEOTIDE SEQUENCE</scope>
    <source>
        <strain evidence="15">LincolnNE</strain>
    </source>
</reference>
<dbReference type="InterPro" id="IPR038718">
    <property type="entry name" value="SNF2-like_sf"/>
</dbReference>
<evidence type="ECO:0000256" key="12">
    <source>
        <dbReference type="SAM" id="MobiDB-lite"/>
    </source>
</evidence>
<dbReference type="Gene3D" id="1.20.120.850">
    <property type="entry name" value="SWI2/SNF2 ATPases, N-terminal domain"/>
    <property type="match status" value="1"/>
</dbReference>
<evidence type="ECO:0000256" key="4">
    <source>
        <dbReference type="ARBA" id="ARBA00022741"/>
    </source>
</evidence>
<accession>A0A6G1S4V1</accession>
<dbReference type="AlphaFoldDB" id="A0A6G1S4V1"/>
<keyword evidence="4" id="KW-0547">Nucleotide-binding</keyword>
<dbReference type="InterPro" id="IPR027417">
    <property type="entry name" value="P-loop_NTPase"/>
</dbReference>
<dbReference type="GO" id="GO:0005524">
    <property type="term" value="F:ATP binding"/>
    <property type="evidence" value="ECO:0007669"/>
    <property type="project" value="UniProtKB-KW"/>
</dbReference>
<dbReference type="PANTHER" id="PTHR45629">
    <property type="entry name" value="SNF2/RAD54 FAMILY MEMBER"/>
    <property type="match status" value="1"/>
</dbReference>
<keyword evidence="8" id="KW-0067">ATP-binding</keyword>
<evidence type="ECO:0000313" key="15">
    <source>
        <dbReference type="EMBL" id="MDE45536.1"/>
    </source>
</evidence>
<evidence type="ECO:0000256" key="11">
    <source>
        <dbReference type="ARBA" id="ARBA00029956"/>
    </source>
</evidence>
<dbReference type="GO" id="GO:0016787">
    <property type="term" value="F:hydrolase activity"/>
    <property type="evidence" value="ECO:0007669"/>
    <property type="project" value="UniProtKB-KW"/>
</dbReference>
<feature type="compositionally biased region" description="Polar residues" evidence="12">
    <location>
        <begin position="13"/>
        <end position="26"/>
    </location>
</feature>
<dbReference type="GO" id="GO:0007131">
    <property type="term" value="P:reciprocal meiotic recombination"/>
    <property type="evidence" value="ECO:0007669"/>
    <property type="project" value="TreeGrafter"/>
</dbReference>
<dbReference type="GO" id="GO:0005634">
    <property type="term" value="C:nucleus"/>
    <property type="evidence" value="ECO:0007669"/>
    <property type="project" value="TreeGrafter"/>
</dbReference>
<dbReference type="InterPro" id="IPR050496">
    <property type="entry name" value="SNF2_RAD54_helicase_repair"/>
</dbReference>
<evidence type="ECO:0000256" key="8">
    <source>
        <dbReference type="ARBA" id="ARBA00022840"/>
    </source>
</evidence>
<dbReference type="SMART" id="SM00490">
    <property type="entry name" value="HELICc"/>
    <property type="match status" value="1"/>
</dbReference>
<dbReference type="InterPro" id="IPR049730">
    <property type="entry name" value="SNF2/RAD54-like_C"/>
</dbReference>
<dbReference type="PANTHER" id="PTHR45629:SF7">
    <property type="entry name" value="DNA EXCISION REPAIR PROTEIN ERCC-6-RELATED"/>
    <property type="match status" value="1"/>
</dbReference>
<evidence type="ECO:0000256" key="6">
    <source>
        <dbReference type="ARBA" id="ARBA00022801"/>
    </source>
</evidence>
<dbReference type="EMBL" id="GGYP01000765">
    <property type="protein sequence ID" value="MDE45536.1"/>
    <property type="molecule type" value="Transcribed_RNA"/>
</dbReference>
<evidence type="ECO:0000256" key="7">
    <source>
        <dbReference type="ARBA" id="ARBA00022806"/>
    </source>
</evidence>
<dbReference type="InterPro" id="IPR001650">
    <property type="entry name" value="Helicase_C-like"/>
</dbReference>